<evidence type="ECO:0000256" key="4">
    <source>
        <dbReference type="ARBA" id="ARBA00011534"/>
    </source>
</evidence>
<dbReference type="GO" id="GO:0008033">
    <property type="term" value="P:tRNA processing"/>
    <property type="evidence" value="ECO:0007669"/>
    <property type="project" value="UniProtKB-KW"/>
</dbReference>
<evidence type="ECO:0000256" key="6">
    <source>
        <dbReference type="ARBA" id="ARBA00022454"/>
    </source>
</evidence>
<protein>
    <recommendedName>
        <fullName evidence="5">EKC/KEOPS complex subunit GON7</fullName>
    </recommendedName>
</protein>
<proteinExistence type="inferred from homology"/>
<gene>
    <name evidence="14" type="ORF">PBRASI_LOCUS5252</name>
</gene>
<keyword evidence="12" id="KW-0539">Nucleus</keyword>
<dbReference type="EMBL" id="CAJVPI010000599">
    <property type="protein sequence ID" value="CAG8554269.1"/>
    <property type="molecule type" value="Genomic_DNA"/>
</dbReference>
<evidence type="ECO:0000313" key="14">
    <source>
        <dbReference type="EMBL" id="CAG8554269.1"/>
    </source>
</evidence>
<sequence length="64" mass="7048">MSISATYSKNEVVDKEFQYSPEAEDGEKKMLGTLKNNLRSLQNDINAHLTSLLKAAGAEDVGFE</sequence>
<evidence type="ECO:0000256" key="11">
    <source>
        <dbReference type="ARBA" id="ARBA00023163"/>
    </source>
</evidence>
<keyword evidence="11" id="KW-0804">Transcription</keyword>
<evidence type="ECO:0000256" key="2">
    <source>
        <dbReference type="ARBA" id="ARBA00004574"/>
    </source>
</evidence>
<evidence type="ECO:0000256" key="1">
    <source>
        <dbReference type="ARBA" id="ARBA00004123"/>
    </source>
</evidence>
<evidence type="ECO:0000256" key="3">
    <source>
        <dbReference type="ARBA" id="ARBA00008529"/>
    </source>
</evidence>
<dbReference type="Pfam" id="PF08738">
    <property type="entry name" value="Gon7"/>
    <property type="match status" value="1"/>
</dbReference>
<keyword evidence="7" id="KW-0819">tRNA processing</keyword>
<keyword evidence="9" id="KW-0805">Transcription regulation</keyword>
<keyword evidence="8" id="KW-0779">Telomere</keyword>
<comment type="subunit">
    <text evidence="4">Component of the EKC/KEOPS complex composed of at least BUD32, CGI121, GON7, KAE1 and PCC1; the whole complex dimerizes.</text>
</comment>
<accession>A0A9N9B5N4</accession>
<reference evidence="14" key="1">
    <citation type="submission" date="2021-06" db="EMBL/GenBank/DDBJ databases">
        <authorList>
            <person name="Kallberg Y."/>
            <person name="Tangrot J."/>
            <person name="Rosling A."/>
        </authorList>
    </citation>
    <scope>NUCLEOTIDE SEQUENCE</scope>
    <source>
        <strain evidence="14">BR232B</strain>
    </source>
</reference>
<evidence type="ECO:0000256" key="10">
    <source>
        <dbReference type="ARBA" id="ARBA00023159"/>
    </source>
</evidence>
<dbReference type="OrthoDB" id="10362853at2759"/>
<dbReference type="InterPro" id="IPR014849">
    <property type="entry name" value="EKC/KEOPS_Gon7"/>
</dbReference>
<comment type="similarity">
    <text evidence="3">Belongs to the GON7 family.</text>
</comment>
<keyword evidence="6" id="KW-0158">Chromosome</keyword>
<keyword evidence="10" id="KW-0010">Activator</keyword>
<comment type="subcellular location">
    <subcellularLocation>
        <location evidence="2">Chromosome</location>
        <location evidence="2">Telomere</location>
    </subcellularLocation>
    <subcellularLocation>
        <location evidence="1">Nucleus</location>
    </subcellularLocation>
</comment>
<dbReference type="GO" id="GO:0005634">
    <property type="term" value="C:nucleus"/>
    <property type="evidence" value="ECO:0007669"/>
    <property type="project" value="UniProtKB-SubCell"/>
</dbReference>
<comment type="function">
    <text evidence="13">Component of the EKC/KEOPS complex that is required for the formation of a threonylcarbamoyl group on adenosine at position 37 (t(6)A37) in tRNAs that read codons beginning with adenine. The complex is probably involved in the transfer of the threonylcarbamoyl moiety of threonylcarbamoyl-AMP (TC-AMP) to the N6 group of A37. GON7 likely plays a supporting role to the catalytic subunit KAE1 in the complex. The EKC/KEOPS complex also promotes both telomere uncapping and telomere elongation. The complex is required for efficient recruitment of transcriptional coactivators.</text>
</comment>
<evidence type="ECO:0000256" key="9">
    <source>
        <dbReference type="ARBA" id="ARBA00023015"/>
    </source>
</evidence>
<evidence type="ECO:0000256" key="7">
    <source>
        <dbReference type="ARBA" id="ARBA00022694"/>
    </source>
</evidence>
<evidence type="ECO:0000313" key="15">
    <source>
        <dbReference type="Proteomes" id="UP000789739"/>
    </source>
</evidence>
<keyword evidence="15" id="KW-1185">Reference proteome</keyword>
<evidence type="ECO:0000256" key="8">
    <source>
        <dbReference type="ARBA" id="ARBA00022895"/>
    </source>
</evidence>
<name>A0A9N9B5N4_9GLOM</name>
<dbReference type="AlphaFoldDB" id="A0A9N9B5N4"/>
<organism evidence="14 15">
    <name type="scientific">Paraglomus brasilianum</name>
    <dbReference type="NCBI Taxonomy" id="144538"/>
    <lineage>
        <taxon>Eukaryota</taxon>
        <taxon>Fungi</taxon>
        <taxon>Fungi incertae sedis</taxon>
        <taxon>Mucoromycota</taxon>
        <taxon>Glomeromycotina</taxon>
        <taxon>Glomeromycetes</taxon>
        <taxon>Paraglomerales</taxon>
        <taxon>Paraglomeraceae</taxon>
        <taxon>Paraglomus</taxon>
    </lineage>
</organism>
<dbReference type="Proteomes" id="UP000789739">
    <property type="component" value="Unassembled WGS sequence"/>
</dbReference>
<comment type="caution">
    <text evidence="14">The sequence shown here is derived from an EMBL/GenBank/DDBJ whole genome shotgun (WGS) entry which is preliminary data.</text>
</comment>
<evidence type="ECO:0000256" key="13">
    <source>
        <dbReference type="ARBA" id="ARBA00025393"/>
    </source>
</evidence>
<dbReference type="GO" id="GO:0000781">
    <property type="term" value="C:chromosome, telomeric region"/>
    <property type="evidence" value="ECO:0007669"/>
    <property type="project" value="UniProtKB-SubCell"/>
</dbReference>
<evidence type="ECO:0000256" key="12">
    <source>
        <dbReference type="ARBA" id="ARBA00023242"/>
    </source>
</evidence>
<evidence type="ECO:0000256" key="5">
    <source>
        <dbReference type="ARBA" id="ARBA00019746"/>
    </source>
</evidence>